<dbReference type="PANTHER" id="PTHR43335:SF4">
    <property type="entry name" value="ABC TRANSPORTER, ATP-BINDING PROTEIN"/>
    <property type="match status" value="1"/>
</dbReference>
<comment type="caution">
    <text evidence="6">The sequence shown here is derived from an EMBL/GenBank/DDBJ whole genome shotgun (WGS) entry which is preliminary data.</text>
</comment>
<sequence>MNAAIKLEHITKSYNGMAILDDINLEISKGKTTGIIGANGSGKSVLFKVICGFISPDNGNTYIRGLKLGEKIDFPENVGVFINEPGYISIFDGFQNLKFLADINKKIDNEKIKITMESVGLNPDNKAKVKDYSLGMKQKLGIAQAIMEDQDILVLDEPFNALDYNTYKDIKNIIKSLKDEGRTILLTSHNFEDIEQLCDSIYIIENAQLQLVSSEIIDKYRHRSR</sequence>
<dbReference type="GO" id="GO:0016887">
    <property type="term" value="F:ATP hydrolysis activity"/>
    <property type="evidence" value="ECO:0007669"/>
    <property type="project" value="InterPro"/>
</dbReference>
<evidence type="ECO:0000256" key="2">
    <source>
        <dbReference type="ARBA" id="ARBA00022448"/>
    </source>
</evidence>
<comment type="similarity">
    <text evidence="1">Belongs to the ABC transporter superfamily.</text>
</comment>
<evidence type="ECO:0000313" key="7">
    <source>
        <dbReference type="Proteomes" id="UP000243494"/>
    </source>
</evidence>
<keyword evidence="3" id="KW-0547">Nucleotide-binding</keyword>
<dbReference type="RefSeq" id="WP_095406884.1">
    <property type="nucleotide sequence ID" value="NZ_NOJZ02000014.1"/>
</dbReference>
<dbReference type="Proteomes" id="UP000243494">
    <property type="component" value="Unassembled WGS sequence"/>
</dbReference>
<keyword evidence="7" id="KW-1185">Reference proteome</keyword>
<gene>
    <name evidence="6" type="ORF">CHF27_008755</name>
</gene>
<dbReference type="InterPro" id="IPR017871">
    <property type="entry name" value="ABC_transporter-like_CS"/>
</dbReference>
<dbReference type="InterPro" id="IPR003593">
    <property type="entry name" value="AAA+_ATPase"/>
</dbReference>
<dbReference type="InterPro" id="IPR027417">
    <property type="entry name" value="P-loop_NTPase"/>
</dbReference>
<dbReference type="PROSITE" id="PS50893">
    <property type="entry name" value="ABC_TRANSPORTER_2"/>
    <property type="match status" value="1"/>
</dbReference>
<feature type="domain" description="ABC transporter" evidence="5">
    <location>
        <begin position="5"/>
        <end position="224"/>
    </location>
</feature>
<evidence type="ECO:0000259" key="5">
    <source>
        <dbReference type="PROSITE" id="PS50893"/>
    </source>
</evidence>
<dbReference type="EMBL" id="NOJZ02000014">
    <property type="protein sequence ID" value="RDY23327.1"/>
    <property type="molecule type" value="Genomic_DNA"/>
</dbReference>
<evidence type="ECO:0000256" key="1">
    <source>
        <dbReference type="ARBA" id="ARBA00005417"/>
    </source>
</evidence>
<dbReference type="PROSITE" id="PS00211">
    <property type="entry name" value="ABC_TRANSPORTER_1"/>
    <property type="match status" value="1"/>
</dbReference>
<dbReference type="AlphaFoldDB" id="A0A371IS76"/>
<accession>A0A371IS76</accession>
<dbReference type="GO" id="GO:0005524">
    <property type="term" value="F:ATP binding"/>
    <property type="evidence" value="ECO:0007669"/>
    <property type="project" value="UniProtKB-KW"/>
</dbReference>
<dbReference type="Pfam" id="PF00005">
    <property type="entry name" value="ABC_tran"/>
    <property type="match status" value="1"/>
</dbReference>
<dbReference type="CDD" id="cd03230">
    <property type="entry name" value="ABC_DR_subfamily_A"/>
    <property type="match status" value="1"/>
</dbReference>
<evidence type="ECO:0000256" key="4">
    <source>
        <dbReference type="ARBA" id="ARBA00022840"/>
    </source>
</evidence>
<evidence type="ECO:0000256" key="3">
    <source>
        <dbReference type="ARBA" id="ARBA00022741"/>
    </source>
</evidence>
<dbReference type="SUPFAM" id="SSF52540">
    <property type="entry name" value="P-loop containing nucleoside triphosphate hydrolases"/>
    <property type="match status" value="1"/>
</dbReference>
<keyword evidence="2" id="KW-0813">Transport</keyword>
<name>A0A371IS76_9FIRM</name>
<dbReference type="PANTHER" id="PTHR43335">
    <property type="entry name" value="ABC TRANSPORTER, ATP-BINDING PROTEIN"/>
    <property type="match status" value="1"/>
</dbReference>
<dbReference type="OrthoDB" id="9809205at2"/>
<dbReference type="InterPro" id="IPR003439">
    <property type="entry name" value="ABC_transporter-like_ATP-bd"/>
</dbReference>
<proteinExistence type="inferred from homology"/>
<evidence type="ECO:0000313" key="6">
    <source>
        <dbReference type="EMBL" id="RDY23327.1"/>
    </source>
</evidence>
<dbReference type="Gene3D" id="3.40.50.300">
    <property type="entry name" value="P-loop containing nucleotide triphosphate hydrolases"/>
    <property type="match status" value="1"/>
</dbReference>
<protein>
    <submittedName>
        <fullName evidence="6">ABC transporter ATP-binding protein</fullName>
    </submittedName>
</protein>
<keyword evidence="4 6" id="KW-0067">ATP-binding</keyword>
<reference evidence="6 7" key="1">
    <citation type="journal article" date="2017" name="Genome Announc.">
        <title>Draft Genome Sequence of Romboutsia maritimum sp. nov. Strain CCRI-22766(T), Isolated from Coastal Estuarine Mud.</title>
        <authorList>
            <person name="Maheux A.F."/>
            <person name="Boudreau D.K."/>
            <person name="Berube E."/>
            <person name="Boissinot M."/>
            <person name="Raymond F."/>
            <person name="Brodeur S."/>
            <person name="Corbeil J."/>
            <person name="Brightwell G."/>
            <person name="Broda D."/>
            <person name="Omar R.F."/>
            <person name="Bergeron M.G."/>
        </authorList>
    </citation>
    <scope>NUCLEOTIDE SEQUENCE [LARGE SCALE GENOMIC DNA]</scope>
    <source>
        <strain evidence="6 7">CCRI-22766</strain>
    </source>
</reference>
<organism evidence="6 7">
    <name type="scientific">Romboutsia maritimum</name>
    <dbReference type="NCBI Taxonomy" id="2020948"/>
    <lineage>
        <taxon>Bacteria</taxon>
        <taxon>Bacillati</taxon>
        <taxon>Bacillota</taxon>
        <taxon>Clostridia</taxon>
        <taxon>Peptostreptococcales</taxon>
        <taxon>Peptostreptococcaceae</taxon>
        <taxon>Romboutsia</taxon>
    </lineage>
</organism>
<dbReference type="SMART" id="SM00382">
    <property type="entry name" value="AAA"/>
    <property type="match status" value="1"/>
</dbReference>